<keyword evidence="3" id="KW-1003">Cell membrane</keyword>
<dbReference type="NCBIfam" id="TIGR00897">
    <property type="entry name" value="2A0118"/>
    <property type="match status" value="1"/>
</dbReference>
<dbReference type="InterPro" id="IPR020846">
    <property type="entry name" value="MFS_dom"/>
</dbReference>
<keyword evidence="2" id="KW-0813">Transport</keyword>
<evidence type="ECO:0000256" key="4">
    <source>
        <dbReference type="ARBA" id="ARBA00022692"/>
    </source>
</evidence>
<dbReference type="PANTHER" id="PTHR23517">
    <property type="entry name" value="RESISTANCE PROTEIN MDTM, PUTATIVE-RELATED-RELATED"/>
    <property type="match status" value="1"/>
</dbReference>
<protein>
    <submittedName>
        <fullName evidence="9">MFS transporter</fullName>
    </submittedName>
</protein>
<feature type="transmembrane region" description="Helical" evidence="7">
    <location>
        <begin position="261"/>
        <end position="281"/>
    </location>
</feature>
<comment type="subcellular location">
    <subcellularLocation>
        <location evidence="1">Cell membrane</location>
        <topology evidence="1">Multi-pass membrane protein</topology>
    </subcellularLocation>
</comment>
<evidence type="ECO:0000256" key="5">
    <source>
        <dbReference type="ARBA" id="ARBA00022989"/>
    </source>
</evidence>
<feature type="transmembrane region" description="Helical" evidence="7">
    <location>
        <begin position="293"/>
        <end position="310"/>
    </location>
</feature>
<feature type="transmembrane region" description="Helical" evidence="7">
    <location>
        <begin position="385"/>
        <end position="401"/>
    </location>
</feature>
<dbReference type="Pfam" id="PF07690">
    <property type="entry name" value="MFS_1"/>
    <property type="match status" value="1"/>
</dbReference>
<evidence type="ECO:0000313" key="10">
    <source>
        <dbReference type="Proteomes" id="UP001072034"/>
    </source>
</evidence>
<organism evidence="9 10">
    <name type="scientific">Actinomyces israelii</name>
    <dbReference type="NCBI Taxonomy" id="1659"/>
    <lineage>
        <taxon>Bacteria</taxon>
        <taxon>Bacillati</taxon>
        <taxon>Actinomycetota</taxon>
        <taxon>Actinomycetes</taxon>
        <taxon>Actinomycetales</taxon>
        <taxon>Actinomycetaceae</taxon>
        <taxon>Actinomyces</taxon>
    </lineage>
</organism>
<feature type="transmembrane region" description="Helical" evidence="7">
    <location>
        <begin position="138"/>
        <end position="158"/>
    </location>
</feature>
<dbReference type="Gene3D" id="1.20.1250.20">
    <property type="entry name" value="MFS general substrate transporter like domains"/>
    <property type="match status" value="2"/>
</dbReference>
<evidence type="ECO:0000256" key="2">
    <source>
        <dbReference type="ARBA" id="ARBA00022448"/>
    </source>
</evidence>
<accession>A0ABT4I795</accession>
<keyword evidence="5 7" id="KW-1133">Transmembrane helix</keyword>
<feature type="transmembrane region" description="Helical" evidence="7">
    <location>
        <begin position="220"/>
        <end position="241"/>
    </location>
</feature>
<dbReference type="InterPro" id="IPR011701">
    <property type="entry name" value="MFS"/>
</dbReference>
<feature type="transmembrane region" description="Helical" evidence="7">
    <location>
        <begin position="316"/>
        <end position="345"/>
    </location>
</feature>
<evidence type="ECO:0000256" key="6">
    <source>
        <dbReference type="ARBA" id="ARBA00023136"/>
    </source>
</evidence>
<keyword evidence="10" id="KW-1185">Reference proteome</keyword>
<comment type="caution">
    <text evidence="9">The sequence shown here is derived from an EMBL/GenBank/DDBJ whole genome shotgun (WGS) entry which is preliminary data.</text>
</comment>
<dbReference type="PROSITE" id="PS50850">
    <property type="entry name" value="MFS"/>
    <property type="match status" value="1"/>
</dbReference>
<dbReference type="InterPro" id="IPR004748">
    <property type="entry name" value="Polyol_permease-like"/>
</dbReference>
<dbReference type="InterPro" id="IPR036259">
    <property type="entry name" value="MFS_trans_sf"/>
</dbReference>
<feature type="transmembrane region" description="Helical" evidence="7">
    <location>
        <begin position="41"/>
        <end position="63"/>
    </location>
</feature>
<feature type="domain" description="Major facilitator superfamily (MFS) profile" evidence="8">
    <location>
        <begin position="9"/>
        <end position="406"/>
    </location>
</feature>
<feature type="transmembrane region" description="Helical" evidence="7">
    <location>
        <begin position="357"/>
        <end position="379"/>
    </location>
</feature>
<evidence type="ECO:0000313" key="9">
    <source>
        <dbReference type="EMBL" id="MCZ0857100.1"/>
    </source>
</evidence>
<dbReference type="RefSeq" id="WP_268916753.1">
    <property type="nucleotide sequence ID" value="NZ_JAPTMY010000005.1"/>
</dbReference>
<dbReference type="CDD" id="cd17337">
    <property type="entry name" value="MFS_CsbX"/>
    <property type="match status" value="1"/>
</dbReference>
<keyword evidence="4 7" id="KW-0812">Transmembrane</keyword>
<feature type="transmembrane region" description="Helical" evidence="7">
    <location>
        <begin position="102"/>
        <end position="126"/>
    </location>
</feature>
<reference evidence="9" key="1">
    <citation type="submission" date="2022-10" db="EMBL/GenBank/DDBJ databases">
        <title>Genome sequence of Actinomyces israelii ATCC 10048.</title>
        <authorList>
            <person name="Watt R.M."/>
            <person name="Tong W.M."/>
        </authorList>
    </citation>
    <scope>NUCLEOTIDE SEQUENCE</scope>
    <source>
        <strain evidence="9">ATCC 10048</strain>
    </source>
</reference>
<evidence type="ECO:0000259" key="8">
    <source>
        <dbReference type="PROSITE" id="PS50850"/>
    </source>
</evidence>
<evidence type="ECO:0000256" key="7">
    <source>
        <dbReference type="SAM" id="Phobius"/>
    </source>
</evidence>
<sequence>MQRLAPPRILVAGLVAIAVFMAGDGFELTFLSKYLVSLGLAAAQASSVITAYGLMAALAGWASGVLAETFGVRRIMLIGAGLWIVVHLLFLVVAIPSGSYPVILLVYAIRGLAYPLFIYSFVVHITQKIPAATRASSMGWFWTAYSVGVGCLGSWIPARTVPAVGEYRTLWFSLAWTFTGAIICLLLVARGELRRKTQGLRDTLVELSAGVTILGRNRQIALTAVVRVICNLSLYGFPVIMPLYLTDTAYGDGWFTMSQWMTIWGIQFAVTVFGNLFWGWIGDRFGWMRQMRWYGCWFCAAASLAFYYVPRVLGSNVVALAIAAVLLGMGVTAFVPMGAVFPALAPKEQGAAISINNLASGLTTFAGPGLVTLLLPFIGVGGVCWTYAALYLAGSLITIWIRPSQPGFDERGRRPRTADASAPAAQTPARVLVEAIA</sequence>
<dbReference type="Proteomes" id="UP001072034">
    <property type="component" value="Unassembled WGS sequence"/>
</dbReference>
<feature type="transmembrane region" description="Helical" evidence="7">
    <location>
        <begin position="75"/>
        <end position="96"/>
    </location>
</feature>
<feature type="transmembrane region" description="Helical" evidence="7">
    <location>
        <begin position="170"/>
        <end position="189"/>
    </location>
</feature>
<dbReference type="EMBL" id="JAPTMY010000005">
    <property type="protein sequence ID" value="MCZ0857100.1"/>
    <property type="molecule type" value="Genomic_DNA"/>
</dbReference>
<dbReference type="SUPFAM" id="SSF103473">
    <property type="entry name" value="MFS general substrate transporter"/>
    <property type="match status" value="1"/>
</dbReference>
<keyword evidence="6 7" id="KW-0472">Membrane</keyword>
<evidence type="ECO:0000256" key="1">
    <source>
        <dbReference type="ARBA" id="ARBA00004651"/>
    </source>
</evidence>
<evidence type="ECO:0000256" key="3">
    <source>
        <dbReference type="ARBA" id="ARBA00022475"/>
    </source>
</evidence>
<proteinExistence type="predicted"/>
<name>A0ABT4I795_9ACTO</name>
<dbReference type="InterPro" id="IPR050171">
    <property type="entry name" value="MFS_Transporters"/>
</dbReference>
<gene>
    <name evidence="9" type="ORF">OHJ16_03430</name>
</gene>